<comment type="catalytic activity">
    <reaction evidence="4">
        <text>an N-acyl-L-alpha-aminoacyl-tRNA + H2O = an N-acyl-L-amino acid + a tRNA + H(+)</text>
        <dbReference type="Rhea" id="RHEA:54448"/>
        <dbReference type="Rhea" id="RHEA-COMP:10123"/>
        <dbReference type="Rhea" id="RHEA-COMP:13883"/>
        <dbReference type="ChEBI" id="CHEBI:15377"/>
        <dbReference type="ChEBI" id="CHEBI:15378"/>
        <dbReference type="ChEBI" id="CHEBI:59874"/>
        <dbReference type="ChEBI" id="CHEBI:78442"/>
        <dbReference type="ChEBI" id="CHEBI:138191"/>
        <dbReference type="EC" id="3.1.1.29"/>
    </reaction>
</comment>
<comment type="caution">
    <text evidence="5">The sequence shown here is derived from an EMBL/GenBank/DDBJ whole genome shotgun (WGS) entry which is preliminary data.</text>
</comment>
<evidence type="ECO:0000313" key="5">
    <source>
        <dbReference type="EMBL" id="TNV75658.1"/>
    </source>
</evidence>
<evidence type="ECO:0000256" key="1">
    <source>
        <dbReference type="ARBA" id="ARBA00013260"/>
    </source>
</evidence>
<dbReference type="SUPFAM" id="SSF102462">
    <property type="entry name" value="Peptidyl-tRNA hydrolase II"/>
    <property type="match status" value="1"/>
</dbReference>
<protein>
    <recommendedName>
        <fullName evidence="1">peptidyl-tRNA hydrolase</fullName>
        <ecNumber evidence="1">3.1.1.29</ecNumber>
    </recommendedName>
</protein>
<gene>
    <name evidence="5" type="ORF">FGO68_gene4728</name>
</gene>
<dbReference type="GO" id="GO:0004045">
    <property type="term" value="F:peptidyl-tRNA hydrolase activity"/>
    <property type="evidence" value="ECO:0007669"/>
    <property type="project" value="UniProtKB-EC"/>
</dbReference>
<comment type="similarity">
    <text evidence="3">Belongs to the PTH2 family.</text>
</comment>
<evidence type="ECO:0000256" key="2">
    <source>
        <dbReference type="ARBA" id="ARBA00022801"/>
    </source>
</evidence>
<reference evidence="5" key="1">
    <citation type="submission" date="2019-06" db="EMBL/GenBank/DDBJ databases">
        <authorList>
            <person name="Zheng W."/>
        </authorList>
    </citation>
    <scope>NUCLEOTIDE SEQUENCE</scope>
    <source>
        <strain evidence="5">QDHG01</strain>
    </source>
</reference>
<keyword evidence="2" id="KW-0378">Hydrolase</keyword>
<evidence type="ECO:0000313" key="6">
    <source>
        <dbReference type="Proteomes" id="UP000785679"/>
    </source>
</evidence>
<keyword evidence="6" id="KW-1185">Reference proteome</keyword>
<evidence type="ECO:0000256" key="4">
    <source>
        <dbReference type="ARBA" id="ARBA00048707"/>
    </source>
</evidence>
<name>A0A8J8NJ39_HALGN</name>
<dbReference type="Gene3D" id="3.40.1490.10">
    <property type="entry name" value="Bit1"/>
    <property type="match status" value="1"/>
</dbReference>
<dbReference type="OrthoDB" id="1733656at2759"/>
<dbReference type="PANTHER" id="PTHR12649:SF11">
    <property type="entry name" value="PEPTIDYL-TRNA HYDROLASE 2, MITOCHONDRIAL"/>
    <property type="match status" value="1"/>
</dbReference>
<dbReference type="InterPro" id="IPR023476">
    <property type="entry name" value="Pep_tRNA_hydro_II_dom_sf"/>
</dbReference>
<sequence length="145" mass="15826">MDQFKIPDGLFTSLFPPRSDFECKMNIAVRVDNKTPLANLPIGLSARLVSEAVIHAYQSGLQFDAASVRQWELGAWPKIAVKCRNEGELREVEKKAKENGVNSFVLEKPASELGMSGEGNIAVICVVGPALKSKVDMCTGHLKLL</sequence>
<dbReference type="Proteomes" id="UP000785679">
    <property type="component" value="Unassembled WGS sequence"/>
</dbReference>
<organism evidence="5 6">
    <name type="scientific">Halteria grandinella</name>
    <dbReference type="NCBI Taxonomy" id="5974"/>
    <lineage>
        <taxon>Eukaryota</taxon>
        <taxon>Sar</taxon>
        <taxon>Alveolata</taxon>
        <taxon>Ciliophora</taxon>
        <taxon>Intramacronucleata</taxon>
        <taxon>Spirotrichea</taxon>
        <taxon>Stichotrichia</taxon>
        <taxon>Sporadotrichida</taxon>
        <taxon>Halteriidae</taxon>
        <taxon>Halteria</taxon>
    </lineage>
</organism>
<dbReference type="GO" id="GO:0005829">
    <property type="term" value="C:cytosol"/>
    <property type="evidence" value="ECO:0007669"/>
    <property type="project" value="TreeGrafter"/>
</dbReference>
<dbReference type="PANTHER" id="PTHR12649">
    <property type="entry name" value="PEPTIDYL-TRNA HYDROLASE 2"/>
    <property type="match status" value="1"/>
</dbReference>
<dbReference type="InterPro" id="IPR002833">
    <property type="entry name" value="PTH2"/>
</dbReference>
<accession>A0A8J8NJ39</accession>
<dbReference type="AlphaFoldDB" id="A0A8J8NJ39"/>
<dbReference type="EMBL" id="RRYP01015119">
    <property type="protein sequence ID" value="TNV75658.1"/>
    <property type="molecule type" value="Genomic_DNA"/>
</dbReference>
<evidence type="ECO:0000256" key="3">
    <source>
        <dbReference type="ARBA" id="ARBA00038050"/>
    </source>
</evidence>
<dbReference type="Pfam" id="PF01981">
    <property type="entry name" value="PTH2"/>
    <property type="match status" value="1"/>
</dbReference>
<proteinExistence type="inferred from homology"/>
<dbReference type="EC" id="3.1.1.29" evidence="1"/>